<gene>
    <name evidence="3" type="ORF">LCGC14_1117990</name>
</gene>
<dbReference type="AlphaFoldDB" id="A0A0F9M9M4"/>
<evidence type="ECO:0000313" key="3">
    <source>
        <dbReference type="EMBL" id="KKN02414.1"/>
    </source>
</evidence>
<evidence type="ECO:0000256" key="2">
    <source>
        <dbReference type="ARBA" id="ARBA00023150"/>
    </source>
</evidence>
<dbReference type="SUPFAM" id="SSF53927">
    <property type="entry name" value="Cytidine deaminase-like"/>
    <property type="match status" value="1"/>
</dbReference>
<dbReference type="InterPro" id="IPR003786">
    <property type="entry name" value="FdhD"/>
</dbReference>
<name>A0A0F9M9M4_9ZZZZ</name>
<evidence type="ECO:0008006" key="4">
    <source>
        <dbReference type="Google" id="ProtNLM"/>
    </source>
</evidence>
<sequence>MKQEKSPETTRKFSVTKYSKEGYKEEDVDVVAESSFQILINDEQVAAIMLTPSHLEEFLIGFLVGQGIVKSIDDIDNTLIEPERGLLYAQVKEPFQVDLTKSFVTSGCAGGVSFESFKGTDKVQKSKLPELGLISDLMKKMISEGEIYPRSGGIHSAALADDGGIIFQVEDIGRHNCIDKVIGYLVKNNIEPKGKMILTTGRLSLEAVPKIARAGINILGSRSTATDLAVEAAKRFGVTLLGYIRAGKVTVYNQ</sequence>
<dbReference type="EMBL" id="LAZR01005152">
    <property type="protein sequence ID" value="KKN02414.1"/>
    <property type="molecule type" value="Genomic_DNA"/>
</dbReference>
<dbReference type="PIRSF" id="PIRSF015626">
    <property type="entry name" value="FdhD"/>
    <property type="match status" value="1"/>
</dbReference>
<dbReference type="Gene3D" id="3.10.20.10">
    <property type="match status" value="1"/>
</dbReference>
<reference evidence="3" key="1">
    <citation type="journal article" date="2015" name="Nature">
        <title>Complex archaea that bridge the gap between prokaryotes and eukaryotes.</title>
        <authorList>
            <person name="Spang A."/>
            <person name="Saw J.H."/>
            <person name="Jorgensen S.L."/>
            <person name="Zaremba-Niedzwiedzka K."/>
            <person name="Martijn J."/>
            <person name="Lind A.E."/>
            <person name="van Eijk R."/>
            <person name="Schleper C."/>
            <person name="Guy L."/>
            <person name="Ettema T.J."/>
        </authorList>
    </citation>
    <scope>NUCLEOTIDE SEQUENCE</scope>
</reference>
<accession>A0A0F9M9M4</accession>
<dbReference type="GO" id="GO:0016783">
    <property type="term" value="F:sulfurtransferase activity"/>
    <property type="evidence" value="ECO:0007669"/>
    <property type="project" value="InterPro"/>
</dbReference>
<dbReference type="InterPro" id="IPR016193">
    <property type="entry name" value="Cytidine_deaminase-like"/>
</dbReference>
<dbReference type="PANTHER" id="PTHR30592:SF1">
    <property type="entry name" value="SULFUR CARRIER PROTEIN FDHD"/>
    <property type="match status" value="1"/>
</dbReference>
<dbReference type="Gene3D" id="3.40.140.10">
    <property type="entry name" value="Cytidine Deaminase, domain 2"/>
    <property type="match status" value="1"/>
</dbReference>
<proteinExistence type="inferred from homology"/>
<evidence type="ECO:0000256" key="1">
    <source>
        <dbReference type="ARBA" id="ARBA00022490"/>
    </source>
</evidence>
<keyword evidence="1" id="KW-0963">Cytoplasm</keyword>
<dbReference type="HAMAP" id="MF_00187">
    <property type="entry name" value="FdhD"/>
    <property type="match status" value="1"/>
</dbReference>
<keyword evidence="2" id="KW-0501">Molybdenum cofactor biosynthesis</keyword>
<protein>
    <recommendedName>
        <fullName evidence="4">Sulfur carrier protein FdhD</fullName>
    </recommendedName>
</protein>
<comment type="caution">
    <text evidence="3">The sequence shown here is derived from an EMBL/GenBank/DDBJ whole genome shotgun (WGS) entry which is preliminary data.</text>
</comment>
<dbReference type="NCBIfam" id="TIGR00129">
    <property type="entry name" value="fdhD_narQ"/>
    <property type="match status" value="1"/>
</dbReference>
<dbReference type="PANTHER" id="PTHR30592">
    <property type="entry name" value="FORMATE DEHYDROGENASE"/>
    <property type="match status" value="1"/>
</dbReference>
<dbReference type="GO" id="GO:0006777">
    <property type="term" value="P:Mo-molybdopterin cofactor biosynthetic process"/>
    <property type="evidence" value="ECO:0007669"/>
    <property type="project" value="UniProtKB-KW"/>
</dbReference>
<dbReference type="Pfam" id="PF02634">
    <property type="entry name" value="FdhD-NarQ"/>
    <property type="match status" value="1"/>
</dbReference>
<organism evidence="3">
    <name type="scientific">marine sediment metagenome</name>
    <dbReference type="NCBI Taxonomy" id="412755"/>
    <lineage>
        <taxon>unclassified sequences</taxon>
        <taxon>metagenomes</taxon>
        <taxon>ecological metagenomes</taxon>
    </lineage>
</organism>